<dbReference type="EMBL" id="KZ345474">
    <property type="protein sequence ID" value="PIO73346.1"/>
    <property type="molecule type" value="Genomic_DNA"/>
</dbReference>
<dbReference type="AlphaFoldDB" id="A0A2G9UT79"/>
<dbReference type="InterPro" id="IPR035940">
    <property type="entry name" value="CAP_sf"/>
</dbReference>
<evidence type="ECO:0000313" key="2">
    <source>
        <dbReference type="EMBL" id="PIO73346.1"/>
    </source>
</evidence>
<evidence type="ECO:0000313" key="3">
    <source>
        <dbReference type="Proteomes" id="UP000230423"/>
    </source>
</evidence>
<keyword evidence="3" id="KW-1185">Reference proteome</keyword>
<name>A0A2G9UT79_TELCI</name>
<proteinExistence type="predicted"/>
<dbReference type="Gene3D" id="3.40.33.10">
    <property type="entry name" value="CAP"/>
    <property type="match status" value="1"/>
</dbReference>
<dbReference type="Pfam" id="PF00188">
    <property type="entry name" value="CAP"/>
    <property type="match status" value="1"/>
</dbReference>
<dbReference type="OrthoDB" id="5837771at2759"/>
<feature type="domain" description="SCP" evidence="1">
    <location>
        <begin position="11"/>
        <end position="139"/>
    </location>
</feature>
<dbReference type="CDD" id="cd05380">
    <property type="entry name" value="CAP_euk"/>
    <property type="match status" value="1"/>
</dbReference>
<organism evidence="2 3">
    <name type="scientific">Teladorsagia circumcincta</name>
    <name type="common">Brown stomach worm</name>
    <name type="synonym">Ostertagia circumcincta</name>
    <dbReference type="NCBI Taxonomy" id="45464"/>
    <lineage>
        <taxon>Eukaryota</taxon>
        <taxon>Metazoa</taxon>
        <taxon>Ecdysozoa</taxon>
        <taxon>Nematoda</taxon>
        <taxon>Chromadorea</taxon>
        <taxon>Rhabditida</taxon>
        <taxon>Rhabditina</taxon>
        <taxon>Rhabditomorpha</taxon>
        <taxon>Strongyloidea</taxon>
        <taxon>Trichostrongylidae</taxon>
        <taxon>Teladorsagia</taxon>
    </lineage>
</organism>
<accession>A0A2G9UT79</accession>
<reference evidence="2 3" key="1">
    <citation type="submission" date="2015-09" db="EMBL/GenBank/DDBJ databases">
        <title>Draft genome of the parasitic nematode Teladorsagia circumcincta isolate WARC Sus (inbred).</title>
        <authorList>
            <person name="Mitreva M."/>
        </authorList>
    </citation>
    <scope>NUCLEOTIDE SEQUENCE [LARGE SCALE GENOMIC DNA]</scope>
    <source>
        <strain evidence="2 3">S</strain>
    </source>
</reference>
<sequence length="144" mass="16485">MCPDNEGMRDHFRELFLEMHNYRRSNIALGKVRKDTGRNFPMGADMQKMVYDCDLEADAMIYAETCALQRSYPGTRKGQGENVAVVQPSSAEDFTAAVEWAVRSWYRRIKSADSIGVKKVTFREKHKYTAVAYATQVTPQLHLL</sequence>
<gene>
    <name evidence="2" type="ORF">TELCIR_04686</name>
</gene>
<protein>
    <submittedName>
        <fullName evidence="2">SCP-like protein</fullName>
    </submittedName>
</protein>
<evidence type="ECO:0000259" key="1">
    <source>
        <dbReference type="SMART" id="SM00198"/>
    </source>
</evidence>
<dbReference type="SUPFAM" id="SSF55797">
    <property type="entry name" value="PR-1-like"/>
    <property type="match status" value="1"/>
</dbReference>
<dbReference type="Proteomes" id="UP000230423">
    <property type="component" value="Unassembled WGS sequence"/>
</dbReference>
<dbReference type="InterPro" id="IPR014044">
    <property type="entry name" value="CAP_dom"/>
</dbReference>
<dbReference type="SMART" id="SM00198">
    <property type="entry name" value="SCP"/>
    <property type="match status" value="1"/>
</dbReference>